<dbReference type="Pfam" id="PF00395">
    <property type="entry name" value="SLH"/>
    <property type="match status" value="1"/>
</dbReference>
<dbReference type="EMBL" id="CP155571">
    <property type="protein sequence ID" value="XFO74587.1"/>
    <property type="molecule type" value="Genomic_DNA"/>
</dbReference>
<feature type="domain" description="SLH" evidence="2">
    <location>
        <begin position="24"/>
        <end position="87"/>
    </location>
</feature>
<feature type="chain" id="PRO_5047000318" description="SLH domain-containing protein" evidence="1">
    <location>
        <begin position="24"/>
        <end position="456"/>
    </location>
</feature>
<dbReference type="PANTHER" id="PTHR43308">
    <property type="entry name" value="OUTER MEMBRANE PROTEIN ALPHA-RELATED"/>
    <property type="match status" value="1"/>
</dbReference>
<dbReference type="InterPro" id="IPR001119">
    <property type="entry name" value="SLH_dom"/>
</dbReference>
<evidence type="ECO:0000256" key="1">
    <source>
        <dbReference type="SAM" id="SignalP"/>
    </source>
</evidence>
<evidence type="ECO:0000259" key="2">
    <source>
        <dbReference type="PROSITE" id="PS51272"/>
    </source>
</evidence>
<protein>
    <recommendedName>
        <fullName evidence="2">SLH domain-containing protein</fullName>
    </recommendedName>
</protein>
<reference evidence="3" key="1">
    <citation type="submission" date="2024-05" db="EMBL/GenBank/DDBJ databases">
        <title>Isolation and characterization of Sporomusa carbonis sp. nov., a carboxydotrophic hydrogenogen in the genus of Sporomusa isolated from a charcoal burning pile.</title>
        <authorList>
            <person name="Boeer T."/>
            <person name="Rosenbaum F."/>
            <person name="Eysell L."/>
            <person name="Mueller V."/>
            <person name="Daniel R."/>
            <person name="Poehlein A."/>
        </authorList>
    </citation>
    <scope>NUCLEOTIDE SEQUENCE [LARGE SCALE GENOMIC DNA]</scope>
    <source>
        <strain evidence="3">DSM 3132</strain>
    </source>
</reference>
<dbReference type="Gene3D" id="2.40.160.10">
    <property type="entry name" value="Porin"/>
    <property type="match status" value="1"/>
</dbReference>
<dbReference type="PANTHER" id="PTHR43308:SF1">
    <property type="entry name" value="OUTER MEMBRANE PROTEIN ALPHA"/>
    <property type="match status" value="1"/>
</dbReference>
<keyword evidence="4" id="KW-1185">Reference proteome</keyword>
<gene>
    <name evidence="3" type="ORF">SPACI_046970</name>
</gene>
<feature type="signal peptide" evidence="1">
    <location>
        <begin position="1"/>
        <end position="23"/>
    </location>
</feature>
<dbReference type="Pfam" id="PF13609">
    <property type="entry name" value="Porin_4"/>
    <property type="match status" value="1"/>
</dbReference>
<dbReference type="InterPro" id="IPR033900">
    <property type="entry name" value="Gram_neg_porin_domain"/>
</dbReference>
<organism evidence="3 4">
    <name type="scientific">Sporomusa acidovorans (strain ATCC 49682 / DSM 3132 / Mol)</name>
    <dbReference type="NCBI Taxonomy" id="1123286"/>
    <lineage>
        <taxon>Bacteria</taxon>
        <taxon>Bacillati</taxon>
        <taxon>Bacillota</taxon>
        <taxon>Negativicutes</taxon>
        <taxon>Selenomonadales</taxon>
        <taxon>Sporomusaceae</taxon>
        <taxon>Sporomusa</taxon>
    </lineage>
</organism>
<dbReference type="InterPro" id="IPR051465">
    <property type="entry name" value="Cell_Envelope_Struct_Comp"/>
</dbReference>
<evidence type="ECO:0000313" key="3">
    <source>
        <dbReference type="EMBL" id="XFO74587.1"/>
    </source>
</evidence>
<dbReference type="SUPFAM" id="SSF56935">
    <property type="entry name" value="Porins"/>
    <property type="match status" value="1"/>
</dbReference>
<dbReference type="Proteomes" id="UP000216052">
    <property type="component" value="Chromosome"/>
</dbReference>
<keyword evidence="1" id="KW-0732">Signal</keyword>
<name>A0ABZ3J865_SPOA4</name>
<dbReference type="PROSITE" id="PS51272">
    <property type="entry name" value="SLH"/>
    <property type="match status" value="1"/>
</dbReference>
<evidence type="ECO:0000313" key="4">
    <source>
        <dbReference type="Proteomes" id="UP000216052"/>
    </source>
</evidence>
<sequence>MKKLLAGALVSSLLASVGSTVWAATNPFIDVPRSSWAYEAVSKLATDGIISGYGDGTFRGDRALTRYEMAQIVAKAMVNQDRLSAADHALVDKLAAEFANELNHLGVRVDSLAEKIDNVKWGGELYYRYTKVHSDGAEATEHIDDTKANTALFRLEPVVTINNHWDAKARIDYEVDLKTDSNDSDPDVDRIYVEGNYGDGALNVKLGKLPVFSSQGVIMDERVSGAEINFGSKVFKTTLTAGRFSPDADSMVDQYDIDANGHIHYAEAYPNLYSPLEQVETGDYTAVQFDYTPNDKWGFSAGYSIFKDAALKNGRVAVAGHDGAYGANKYAIASVGASYNFGDANLSGLYAKNSEGISSNNLGDQSKAYNIQLSYKGADPAVKNSWGAYAAYRYLGNTAVLAPTFDGASAGQKGYEVGATYTFGRNILGTLLYFNGKNISLDKDTNKVFGQVEFFF</sequence>
<accession>A0ABZ3J865</accession>
<dbReference type="InterPro" id="IPR023614">
    <property type="entry name" value="Porin_dom_sf"/>
</dbReference>
<proteinExistence type="predicted"/>